<reference evidence="3" key="1">
    <citation type="submission" date="2007-07" db="EMBL/GenBank/DDBJ databases">
        <title>PCAP assembly of the Caenorhabditis remanei genome.</title>
        <authorList>
            <consortium name="The Caenorhabditis remanei Sequencing Consortium"/>
            <person name="Wilson R.K."/>
        </authorList>
    </citation>
    <scope>NUCLEOTIDE SEQUENCE [LARGE SCALE GENOMIC DNA]</scope>
    <source>
        <strain evidence="3">PB4641</strain>
    </source>
</reference>
<gene>
    <name evidence="3" type="ORF">CRE_14234</name>
</gene>
<name>E3N1M8_CAERE</name>
<dbReference type="InterPro" id="IPR003877">
    <property type="entry name" value="SPRY_dom"/>
</dbReference>
<accession>E3N1M8</accession>
<proteinExistence type="predicted"/>
<feature type="region of interest" description="Disordered" evidence="1">
    <location>
        <begin position="606"/>
        <end position="649"/>
    </location>
</feature>
<evidence type="ECO:0000259" key="2">
    <source>
        <dbReference type="PROSITE" id="PS50188"/>
    </source>
</evidence>
<feature type="compositionally biased region" description="Acidic residues" evidence="1">
    <location>
        <begin position="606"/>
        <end position="617"/>
    </location>
</feature>
<dbReference type="HOGENOM" id="CLU_028137_0_0_1"/>
<dbReference type="InterPro" id="IPR013320">
    <property type="entry name" value="ConA-like_dom_sf"/>
</dbReference>
<feature type="compositionally biased region" description="Acidic residues" evidence="1">
    <location>
        <begin position="635"/>
        <end position="649"/>
    </location>
</feature>
<dbReference type="Pfam" id="PF00622">
    <property type="entry name" value="SPRY"/>
    <property type="match status" value="1"/>
</dbReference>
<feature type="domain" description="B30.2/SPRY" evidence="2">
    <location>
        <begin position="1"/>
        <end position="193"/>
    </location>
</feature>
<dbReference type="PROSITE" id="PS50188">
    <property type="entry name" value="B302_SPRY"/>
    <property type="match status" value="1"/>
</dbReference>
<feature type="compositionally biased region" description="Basic residues" evidence="1">
    <location>
        <begin position="340"/>
        <end position="354"/>
    </location>
</feature>
<dbReference type="SUPFAM" id="SSF49899">
    <property type="entry name" value="Concanavalin A-like lectins/glucanases"/>
    <property type="match status" value="1"/>
</dbReference>
<dbReference type="OrthoDB" id="5809049at2759"/>
<dbReference type="OMA" id="RMYVELY"/>
<keyword evidence="4" id="KW-1185">Reference proteome</keyword>
<evidence type="ECO:0000313" key="4">
    <source>
        <dbReference type="Proteomes" id="UP000008281"/>
    </source>
</evidence>
<protein>
    <recommendedName>
        <fullName evidence="2">B30.2/SPRY domain-containing protein</fullName>
    </recommendedName>
</protein>
<organism evidence="4">
    <name type="scientific">Caenorhabditis remanei</name>
    <name type="common">Caenorhabditis vulgaris</name>
    <dbReference type="NCBI Taxonomy" id="31234"/>
    <lineage>
        <taxon>Eukaryota</taxon>
        <taxon>Metazoa</taxon>
        <taxon>Ecdysozoa</taxon>
        <taxon>Nematoda</taxon>
        <taxon>Chromadorea</taxon>
        <taxon>Rhabditida</taxon>
        <taxon>Rhabditina</taxon>
        <taxon>Rhabditomorpha</taxon>
        <taxon>Rhabditoidea</taxon>
        <taxon>Rhabditidae</taxon>
        <taxon>Peloderinae</taxon>
        <taxon>Caenorhabditis</taxon>
    </lineage>
</organism>
<feature type="region of interest" description="Disordered" evidence="1">
    <location>
        <begin position="510"/>
        <end position="541"/>
    </location>
</feature>
<dbReference type="InterPro" id="IPR043136">
    <property type="entry name" value="B30.2/SPRY_sf"/>
</dbReference>
<dbReference type="InterPro" id="IPR001870">
    <property type="entry name" value="B30.2/SPRY"/>
</dbReference>
<dbReference type="eggNOG" id="KOG1477">
    <property type="taxonomic scope" value="Eukaryota"/>
</dbReference>
<feature type="region of interest" description="Disordered" evidence="1">
    <location>
        <begin position="317"/>
        <end position="376"/>
    </location>
</feature>
<dbReference type="InterPro" id="IPR050618">
    <property type="entry name" value="Ubq-SigPath_Reg"/>
</dbReference>
<dbReference type="AlphaFoldDB" id="E3N1M8"/>
<dbReference type="PANTHER" id="PTHR12864">
    <property type="entry name" value="RAN BINDING PROTEIN 9-RELATED"/>
    <property type="match status" value="1"/>
</dbReference>
<dbReference type="EMBL" id="DS268509">
    <property type="protein sequence ID" value="EFO83763.1"/>
    <property type="molecule type" value="Genomic_DNA"/>
</dbReference>
<sequence length="649" mass="74130">MQAVPPSKHNEDLEKHLTPHEFNETLRILYPHIRERENMTRLIFLDASIQGDKDPSGVVRADFHIPASVGTYYFEVSILHGHRGCMGVGLSKQGGELNRMPGWDPHCYGYHGDDGNFFSACGHGTAYGPKFGTGDVIGCGIDTTLNMVFFTKNGKHLGVALECKPGELEDLYPTVGLKTPGERLVANFGQTEFMFDFDGYRDILNNKKIRMLEDVKVPPNFGNHMDRVVASFLAHTGAMETLKSFSKVAKLDRPIDHEFVRKRKEIVDMIMNATNGAVIQEKLLEYFPGCLQNQNRVQLIFLCLRYIDLANTMQKAPPSFRSSIDEHQNRPISPTEIRAKPPKLLKGNHCKSTKRTRESQKKQSNPKVHTPPPVRRTDAKATEDLCIKNSNIDRFYTDEDTGEEIISIDGLNITKRMYVELYTSDEYGKLSYIIKLGREIMRLAGSVENQLTKKDRQILEVRGFSHKLRINFIIQTSMMMVLCPNPLEKYPLKASDRRYISNVIKETINNYAPSTPSKPSKPVNEKEKEKKKDGKNKEKKEKEVEKVEKVEEKETRKIYSELRGLFLAWKGIHYDLSSRDGVPASIYFMRNMILDELKFPEKPIEYSDEPMEQEASEAPEPAPEPVREVDNGMVMEEDDDELDEEEEDV</sequence>
<dbReference type="InParanoid" id="E3N1M8"/>
<dbReference type="FunCoup" id="E3N1M8">
    <property type="interactions" value="2538"/>
</dbReference>
<dbReference type="SMART" id="SM00449">
    <property type="entry name" value="SPRY"/>
    <property type="match status" value="1"/>
</dbReference>
<feature type="compositionally biased region" description="Basic and acidic residues" evidence="1">
    <location>
        <begin position="523"/>
        <end position="541"/>
    </location>
</feature>
<evidence type="ECO:0000313" key="3">
    <source>
        <dbReference type="EMBL" id="EFO83763.1"/>
    </source>
</evidence>
<dbReference type="STRING" id="31234.E3N1M8"/>
<evidence type="ECO:0000256" key="1">
    <source>
        <dbReference type="SAM" id="MobiDB-lite"/>
    </source>
</evidence>
<dbReference type="Gene3D" id="2.60.120.920">
    <property type="match status" value="1"/>
</dbReference>
<dbReference type="Proteomes" id="UP000008281">
    <property type="component" value="Unassembled WGS sequence"/>
</dbReference>